<evidence type="ECO:0000256" key="7">
    <source>
        <dbReference type="SAM" id="SignalP"/>
    </source>
</evidence>
<reference evidence="10" key="2">
    <citation type="journal article" date="2023" name="Plants (Basel)">
        <title>Annotation of the Turnera subulata (Passifloraceae) Draft Genome Reveals the S-Locus Evolved after the Divergence of Turneroideae from Passifloroideae in a Stepwise Manner.</title>
        <authorList>
            <person name="Henning P.M."/>
            <person name="Roalson E.H."/>
            <person name="Mir W."/>
            <person name="McCubbin A.G."/>
            <person name="Shore J.S."/>
        </authorList>
    </citation>
    <scope>NUCLEOTIDE SEQUENCE</scope>
    <source>
        <strain evidence="10">F60SS</strain>
    </source>
</reference>
<keyword evidence="11" id="KW-1185">Reference proteome</keyword>
<evidence type="ECO:0000313" key="11">
    <source>
        <dbReference type="Proteomes" id="UP001141552"/>
    </source>
</evidence>
<dbReference type="Pfam" id="PF08488">
    <property type="entry name" value="WAK"/>
    <property type="match status" value="1"/>
</dbReference>
<evidence type="ECO:0000256" key="6">
    <source>
        <dbReference type="ARBA" id="ARBA00023180"/>
    </source>
</evidence>
<keyword evidence="6" id="KW-0325">Glycoprotein</keyword>
<reference evidence="10" key="1">
    <citation type="submission" date="2022-02" db="EMBL/GenBank/DDBJ databases">
        <authorList>
            <person name="Henning P.M."/>
            <person name="McCubbin A.G."/>
            <person name="Shore J.S."/>
        </authorList>
    </citation>
    <scope>NUCLEOTIDE SEQUENCE</scope>
    <source>
        <strain evidence="10">F60SS</strain>
        <tissue evidence="10">Leaves</tissue>
    </source>
</reference>
<dbReference type="EMBL" id="JAKUCV010007371">
    <property type="protein sequence ID" value="KAJ4823731.1"/>
    <property type="molecule type" value="Genomic_DNA"/>
</dbReference>
<gene>
    <name evidence="10" type="ORF">Tsubulata_026159</name>
</gene>
<evidence type="ECO:0000259" key="8">
    <source>
        <dbReference type="Pfam" id="PF08488"/>
    </source>
</evidence>
<dbReference type="GO" id="GO:0030247">
    <property type="term" value="F:polysaccharide binding"/>
    <property type="evidence" value="ECO:0007669"/>
    <property type="project" value="InterPro"/>
</dbReference>
<dbReference type="AlphaFoldDB" id="A0A9Q0F4X2"/>
<evidence type="ECO:0008006" key="12">
    <source>
        <dbReference type="Google" id="ProtNLM"/>
    </source>
</evidence>
<evidence type="ECO:0000256" key="2">
    <source>
        <dbReference type="ARBA" id="ARBA00022527"/>
    </source>
</evidence>
<organism evidence="10 11">
    <name type="scientific">Turnera subulata</name>
    <dbReference type="NCBI Taxonomy" id="218843"/>
    <lineage>
        <taxon>Eukaryota</taxon>
        <taxon>Viridiplantae</taxon>
        <taxon>Streptophyta</taxon>
        <taxon>Embryophyta</taxon>
        <taxon>Tracheophyta</taxon>
        <taxon>Spermatophyta</taxon>
        <taxon>Magnoliopsida</taxon>
        <taxon>eudicotyledons</taxon>
        <taxon>Gunneridae</taxon>
        <taxon>Pentapetalae</taxon>
        <taxon>rosids</taxon>
        <taxon>fabids</taxon>
        <taxon>Malpighiales</taxon>
        <taxon>Passifloraceae</taxon>
        <taxon>Turnera</taxon>
    </lineage>
</organism>
<sequence>MGAISVLFFLSIPWLTAAVVPHEWTYCKNKCGNVDIPYPFGIEPQCVMDDTFGVTCNDTTNPPRPFLNSSGMELLQVSLTSGSIRVNNPVFSSNCSNMTRAAAVTLSSTNPFVLSNNSNRFIALGCDTYANLLDMAGSVLTGCLSMCGASNVSDCFGINCCQTTIPPGIRSFEANVSTIFDRNDGNRCKAAFMVEQDWFYSGTKSRDDMLRMEYVPAVLQWGTCQGRCDISKVSDFVKCSYGGYCWHQLSPSHHCICTGCNPQGNLLGLIVVFI</sequence>
<proteinExistence type="predicted"/>
<comment type="caution">
    <text evidence="10">The sequence shown here is derived from an EMBL/GenBank/DDBJ whole genome shotgun (WGS) entry which is preliminary data.</text>
</comment>
<dbReference type="PANTHER" id="PTHR33491">
    <property type="entry name" value="OSJNBA0016N04.9 PROTEIN"/>
    <property type="match status" value="1"/>
</dbReference>
<evidence type="ECO:0000256" key="5">
    <source>
        <dbReference type="ARBA" id="ARBA00023157"/>
    </source>
</evidence>
<dbReference type="InterPro" id="IPR025287">
    <property type="entry name" value="WAK_GUB"/>
</dbReference>
<protein>
    <recommendedName>
        <fullName evidence="12">Wall-associated receptor kinase galacturonan-binding domain-containing protein</fullName>
    </recommendedName>
</protein>
<comment type="subcellular location">
    <subcellularLocation>
        <location evidence="1">Membrane</location>
        <topology evidence="1">Single-pass type I membrane protein</topology>
    </subcellularLocation>
</comment>
<keyword evidence="5" id="KW-1015">Disulfide bond</keyword>
<dbReference type="Proteomes" id="UP001141552">
    <property type="component" value="Unassembled WGS sequence"/>
</dbReference>
<keyword evidence="3" id="KW-0808">Transferase</keyword>
<feature type="chain" id="PRO_5040458443" description="Wall-associated receptor kinase galacturonan-binding domain-containing protein" evidence="7">
    <location>
        <begin position="19"/>
        <end position="274"/>
    </location>
</feature>
<feature type="signal peptide" evidence="7">
    <location>
        <begin position="1"/>
        <end position="18"/>
    </location>
</feature>
<evidence type="ECO:0000313" key="10">
    <source>
        <dbReference type="EMBL" id="KAJ4823731.1"/>
    </source>
</evidence>
<evidence type="ECO:0000256" key="1">
    <source>
        <dbReference type="ARBA" id="ARBA00004479"/>
    </source>
</evidence>
<keyword evidence="2" id="KW-0723">Serine/threonine-protein kinase</keyword>
<dbReference type="GO" id="GO:0016020">
    <property type="term" value="C:membrane"/>
    <property type="evidence" value="ECO:0007669"/>
    <property type="project" value="UniProtKB-SubCell"/>
</dbReference>
<feature type="domain" description="Wall-associated receptor kinase" evidence="8">
    <location>
        <begin position="154"/>
        <end position="221"/>
    </location>
</feature>
<accession>A0A9Q0F4X2</accession>
<evidence type="ECO:0000256" key="3">
    <source>
        <dbReference type="ARBA" id="ARBA00022679"/>
    </source>
</evidence>
<keyword evidence="2" id="KW-0418">Kinase</keyword>
<dbReference type="InterPro" id="IPR013695">
    <property type="entry name" value="WAK"/>
</dbReference>
<evidence type="ECO:0000256" key="4">
    <source>
        <dbReference type="ARBA" id="ARBA00022729"/>
    </source>
</evidence>
<dbReference type="Pfam" id="PF13947">
    <property type="entry name" value="GUB_WAK_bind"/>
    <property type="match status" value="1"/>
</dbReference>
<name>A0A9Q0F4X2_9ROSI</name>
<keyword evidence="4 7" id="KW-0732">Signal</keyword>
<evidence type="ECO:0000259" key="9">
    <source>
        <dbReference type="Pfam" id="PF13947"/>
    </source>
</evidence>
<feature type="domain" description="Wall-associated receptor kinase galacturonan-binding" evidence="9">
    <location>
        <begin position="27"/>
        <end position="87"/>
    </location>
</feature>
<dbReference type="OrthoDB" id="4062651at2759"/>
<dbReference type="GO" id="GO:0004674">
    <property type="term" value="F:protein serine/threonine kinase activity"/>
    <property type="evidence" value="ECO:0007669"/>
    <property type="project" value="UniProtKB-KW"/>
</dbReference>